<reference evidence="1 2" key="1">
    <citation type="submission" date="2015-09" db="EMBL/GenBank/DDBJ databases">
        <authorList>
            <consortium name="Pathogen Informatics"/>
        </authorList>
    </citation>
    <scope>NUCLEOTIDE SEQUENCE [LARGE SCALE GENOMIC DNA]</scope>
    <source>
        <strain evidence="1 2">2789STDY5834908</strain>
    </source>
</reference>
<dbReference type="Proteomes" id="UP000095564">
    <property type="component" value="Unassembled WGS sequence"/>
</dbReference>
<accession>A0A174T9I9</accession>
<proteinExistence type="predicted"/>
<evidence type="ECO:0000313" key="1">
    <source>
        <dbReference type="EMBL" id="CUQ06804.1"/>
    </source>
</evidence>
<organism evidence="1 2">
    <name type="scientific">Anaerostipes hadrus</name>
    <dbReference type="NCBI Taxonomy" id="649756"/>
    <lineage>
        <taxon>Bacteria</taxon>
        <taxon>Bacillati</taxon>
        <taxon>Bacillota</taxon>
        <taxon>Clostridia</taxon>
        <taxon>Lachnospirales</taxon>
        <taxon>Lachnospiraceae</taxon>
        <taxon>Anaerostipes</taxon>
    </lineage>
</organism>
<gene>
    <name evidence="1" type="ORF">ERS852520_02956</name>
</gene>
<protein>
    <submittedName>
        <fullName evidence="1">Uncharacterized protein</fullName>
    </submittedName>
</protein>
<name>A0A174T9I9_ANAHA</name>
<dbReference type="EMBL" id="CZAU01000039">
    <property type="protein sequence ID" value="CUQ06804.1"/>
    <property type="molecule type" value="Genomic_DNA"/>
</dbReference>
<sequence length="121" mass="13967">MERDYKIYDLRGFCNLQDDCSKCRLDALTDNCDFDELPDKKINQLYKIVENIIHKGTEENSITEELTGVVKDVNKGAKTVTSILEEIKKEMCDEYCVHAKLTPNFQKEAEEACNRCPLNKL</sequence>
<evidence type="ECO:0000313" key="2">
    <source>
        <dbReference type="Proteomes" id="UP000095564"/>
    </source>
</evidence>
<dbReference type="RefSeq" id="WP_055161790.1">
    <property type="nucleotide sequence ID" value="NZ_CZAU01000039.1"/>
</dbReference>
<dbReference type="AlphaFoldDB" id="A0A174T9I9"/>